<dbReference type="Proteomes" id="UP000245845">
    <property type="component" value="Unassembled WGS sequence"/>
</dbReference>
<feature type="transmembrane region" description="Helical" evidence="7">
    <location>
        <begin position="160"/>
        <end position="179"/>
    </location>
</feature>
<feature type="transmembrane region" description="Helical" evidence="7">
    <location>
        <begin position="51"/>
        <end position="70"/>
    </location>
</feature>
<dbReference type="GO" id="GO:0016020">
    <property type="term" value="C:membrane"/>
    <property type="evidence" value="ECO:0007669"/>
    <property type="project" value="UniProtKB-SubCell"/>
</dbReference>
<proteinExistence type="inferred from homology"/>
<keyword evidence="4 7" id="KW-0812">Transmembrane</keyword>
<keyword evidence="10" id="KW-1185">Reference proteome</keyword>
<dbReference type="Pfam" id="PF01545">
    <property type="entry name" value="Cation_efflux"/>
    <property type="match status" value="1"/>
</dbReference>
<evidence type="ECO:0000313" key="9">
    <source>
        <dbReference type="EMBL" id="PWJ32413.1"/>
    </source>
</evidence>
<gene>
    <name evidence="9" type="ORF">A8806_101702</name>
</gene>
<reference evidence="9 10" key="1">
    <citation type="submission" date="2018-05" db="EMBL/GenBank/DDBJ databases">
        <title>The Hungate 1000. A catalogue of reference genomes from the rumen microbiome.</title>
        <authorList>
            <person name="Kelly W."/>
        </authorList>
    </citation>
    <scope>NUCLEOTIDE SEQUENCE [LARGE SCALE GENOMIC DNA]</scope>
    <source>
        <strain evidence="9 10">NLAE-zl-C242</strain>
    </source>
</reference>
<comment type="caution">
    <text evidence="9">The sequence shown here is derived from an EMBL/GenBank/DDBJ whole genome shotgun (WGS) entry which is preliminary data.</text>
</comment>
<keyword evidence="3" id="KW-0813">Transport</keyword>
<evidence type="ECO:0000256" key="4">
    <source>
        <dbReference type="ARBA" id="ARBA00022692"/>
    </source>
</evidence>
<feature type="transmembrane region" description="Helical" evidence="7">
    <location>
        <begin position="115"/>
        <end position="140"/>
    </location>
</feature>
<name>A0A2Y9BD91_9FIRM</name>
<comment type="subcellular location">
    <subcellularLocation>
        <location evidence="1">Membrane</location>
        <topology evidence="1">Multi-pass membrane protein</topology>
    </subcellularLocation>
</comment>
<evidence type="ECO:0000256" key="2">
    <source>
        <dbReference type="ARBA" id="ARBA00008114"/>
    </source>
</evidence>
<feature type="domain" description="Cation efflux protein transmembrane" evidence="8">
    <location>
        <begin position="21"/>
        <end position="211"/>
    </location>
</feature>
<dbReference type="InterPro" id="IPR027469">
    <property type="entry name" value="Cation_efflux_TMD_sf"/>
</dbReference>
<dbReference type="RefSeq" id="WP_181368564.1">
    <property type="nucleotide sequence ID" value="NZ_BAAACK010000007.1"/>
</dbReference>
<dbReference type="InterPro" id="IPR036837">
    <property type="entry name" value="Cation_efflux_CTD_sf"/>
</dbReference>
<evidence type="ECO:0000256" key="5">
    <source>
        <dbReference type="ARBA" id="ARBA00022989"/>
    </source>
</evidence>
<evidence type="ECO:0000256" key="7">
    <source>
        <dbReference type="SAM" id="Phobius"/>
    </source>
</evidence>
<evidence type="ECO:0000256" key="6">
    <source>
        <dbReference type="ARBA" id="ARBA00023136"/>
    </source>
</evidence>
<accession>A0A2Y9BD91</accession>
<dbReference type="InterPro" id="IPR002524">
    <property type="entry name" value="Cation_efflux"/>
</dbReference>
<organism evidence="9 10">
    <name type="scientific">Faecalicatena orotica</name>
    <dbReference type="NCBI Taxonomy" id="1544"/>
    <lineage>
        <taxon>Bacteria</taxon>
        <taxon>Bacillati</taxon>
        <taxon>Bacillota</taxon>
        <taxon>Clostridia</taxon>
        <taxon>Lachnospirales</taxon>
        <taxon>Lachnospiraceae</taxon>
        <taxon>Faecalicatena</taxon>
    </lineage>
</organism>
<evidence type="ECO:0000256" key="3">
    <source>
        <dbReference type="ARBA" id="ARBA00022448"/>
    </source>
</evidence>
<sequence>MNTSNPLSERDTAGKNAGWTGLFGNLILTLVKFAIGYFSNSIAVIADAFNNLTDCISSVITIFGFSIAGRKEDRVHPYGHGRIEYICGFTISIFILITAVSVGKDSIKRLIHPETIHFSTAIILILLMSVLIKLIMAWLVNRTNKTISSPALKAVRNDNLSDALVTAVTLSGILIAPFTSFPVDALLGLLVSLSVLWSGLTSFAENFALLLGKGADSETEQKVRQMLLDYPLIRSVETIALHDYGPEEKFAFIKVTFQSSPHTPEASGTLDQIKLRLRSELHIEATLYWDLADKKALRKEPAI</sequence>
<dbReference type="GO" id="GO:0008324">
    <property type="term" value="F:monoatomic cation transmembrane transporter activity"/>
    <property type="evidence" value="ECO:0007669"/>
    <property type="project" value="InterPro"/>
</dbReference>
<feature type="transmembrane region" description="Helical" evidence="7">
    <location>
        <begin position="21"/>
        <end position="39"/>
    </location>
</feature>
<evidence type="ECO:0000256" key="1">
    <source>
        <dbReference type="ARBA" id="ARBA00004141"/>
    </source>
</evidence>
<dbReference type="Gene3D" id="1.20.1510.10">
    <property type="entry name" value="Cation efflux protein transmembrane domain"/>
    <property type="match status" value="1"/>
</dbReference>
<dbReference type="SUPFAM" id="SSF161111">
    <property type="entry name" value="Cation efflux protein transmembrane domain-like"/>
    <property type="match status" value="1"/>
</dbReference>
<dbReference type="FunFam" id="1.20.1510.10:FF:000006">
    <property type="entry name" value="Divalent cation efflux transporter"/>
    <property type="match status" value="1"/>
</dbReference>
<evidence type="ECO:0000259" key="8">
    <source>
        <dbReference type="Pfam" id="PF01545"/>
    </source>
</evidence>
<dbReference type="SUPFAM" id="SSF160240">
    <property type="entry name" value="Cation efflux protein cytoplasmic domain-like"/>
    <property type="match status" value="1"/>
</dbReference>
<dbReference type="InterPro" id="IPR050291">
    <property type="entry name" value="CDF_Transporter"/>
</dbReference>
<comment type="similarity">
    <text evidence="2">Belongs to the cation diffusion facilitator (CDF) transporter (TC 2.A.4) family.</text>
</comment>
<feature type="transmembrane region" description="Helical" evidence="7">
    <location>
        <begin position="82"/>
        <end position="103"/>
    </location>
</feature>
<keyword evidence="6 7" id="KW-0472">Membrane</keyword>
<keyword evidence="5 7" id="KW-1133">Transmembrane helix</keyword>
<dbReference type="PANTHER" id="PTHR43840:SF15">
    <property type="entry name" value="MITOCHONDRIAL METAL TRANSPORTER 1-RELATED"/>
    <property type="match status" value="1"/>
</dbReference>
<dbReference type="NCBIfam" id="TIGR01297">
    <property type="entry name" value="CDF"/>
    <property type="match status" value="1"/>
</dbReference>
<dbReference type="EMBL" id="QGDL01000001">
    <property type="protein sequence ID" value="PWJ32413.1"/>
    <property type="molecule type" value="Genomic_DNA"/>
</dbReference>
<dbReference type="PANTHER" id="PTHR43840">
    <property type="entry name" value="MITOCHONDRIAL METAL TRANSPORTER 1-RELATED"/>
    <property type="match status" value="1"/>
</dbReference>
<evidence type="ECO:0000313" key="10">
    <source>
        <dbReference type="Proteomes" id="UP000245845"/>
    </source>
</evidence>
<protein>
    <submittedName>
        <fullName evidence="9">Cation diffusion facilitator family transporter</fullName>
    </submittedName>
</protein>
<dbReference type="InterPro" id="IPR058533">
    <property type="entry name" value="Cation_efflux_TM"/>
</dbReference>
<dbReference type="AlphaFoldDB" id="A0A2Y9BD91"/>